<evidence type="ECO:0000313" key="2">
    <source>
        <dbReference type="EMBL" id="MUH36702.1"/>
    </source>
</evidence>
<feature type="domain" description="YdhG-like" evidence="1">
    <location>
        <begin position="19"/>
        <end position="113"/>
    </location>
</feature>
<dbReference type="EMBL" id="RCNR01000023">
    <property type="protein sequence ID" value="MUH36702.1"/>
    <property type="molecule type" value="Genomic_DNA"/>
</dbReference>
<evidence type="ECO:0000259" key="1">
    <source>
        <dbReference type="Pfam" id="PF08818"/>
    </source>
</evidence>
<dbReference type="OrthoDB" id="214150at2"/>
<accession>A0A7X2ZUM6</accession>
<comment type="caution">
    <text evidence="2">The sequence shown here is derived from an EMBL/GenBank/DDBJ whole genome shotgun (WGS) entry which is preliminary data.</text>
</comment>
<dbReference type="SUPFAM" id="SSF159888">
    <property type="entry name" value="YdhG-like"/>
    <property type="match status" value="1"/>
</dbReference>
<organism evidence="2 3">
    <name type="scientific">Zobellia amurskyensis</name>
    <dbReference type="NCBI Taxonomy" id="248905"/>
    <lineage>
        <taxon>Bacteria</taxon>
        <taxon>Pseudomonadati</taxon>
        <taxon>Bacteroidota</taxon>
        <taxon>Flavobacteriia</taxon>
        <taxon>Flavobacteriales</taxon>
        <taxon>Flavobacteriaceae</taxon>
        <taxon>Zobellia</taxon>
    </lineage>
</organism>
<dbReference type="Proteomes" id="UP000540519">
    <property type="component" value="Unassembled WGS sequence"/>
</dbReference>
<gene>
    <name evidence="2" type="ORF">D9O36_12685</name>
</gene>
<sequence>MDTSEKTEAYFAEEHHFKKAIAVLRDLVLKTDLAETYKWNFPTYTINKKNVLAICKFKNHFGIWFFNGVFLSDPEEILENAQEGKTQAMRHWKFFSESEIDQLKVSAYINEAIENQKKGIELPRSPKSKVTSVAIPPELENAFKKQPKTKSSFEKLSPYKQKEYVEYIANAKREKTKVSRLEKILPMITAGKGLNDIYR</sequence>
<dbReference type="Gene3D" id="3.90.1150.200">
    <property type="match status" value="1"/>
</dbReference>
<evidence type="ECO:0000313" key="3">
    <source>
        <dbReference type="Proteomes" id="UP000540519"/>
    </source>
</evidence>
<dbReference type="PIRSF" id="PIRSF021308">
    <property type="entry name" value="UCP021308"/>
    <property type="match status" value="1"/>
</dbReference>
<dbReference type="Pfam" id="PF08818">
    <property type="entry name" value="DUF1801"/>
    <property type="match status" value="1"/>
</dbReference>
<keyword evidence="3" id="KW-1185">Reference proteome</keyword>
<protein>
    <recommendedName>
        <fullName evidence="1">YdhG-like domain-containing protein</fullName>
    </recommendedName>
</protein>
<name>A0A7X2ZUM6_9FLAO</name>
<dbReference type="AlphaFoldDB" id="A0A7X2ZUM6"/>
<dbReference type="RefSeq" id="WP_038238762.1">
    <property type="nucleotide sequence ID" value="NZ_RCNR01000023.1"/>
</dbReference>
<proteinExistence type="predicted"/>
<dbReference type="InterPro" id="IPR016786">
    <property type="entry name" value="YdeI_bac"/>
</dbReference>
<reference evidence="2 3" key="1">
    <citation type="journal article" date="2019" name="Mar. Drugs">
        <title>Comparative Genomics and CAZyme Genome Repertoires of Marine Zobellia amurskyensis KMM 3526(T) and Zobellia laminariae KMM 3676(T).</title>
        <authorList>
            <person name="Chernysheva N."/>
            <person name="Bystritskaya E."/>
            <person name="Stenkova A."/>
            <person name="Golovkin I."/>
            <person name="Nedashkovskaya O."/>
            <person name="Isaeva M."/>
        </authorList>
    </citation>
    <scope>NUCLEOTIDE SEQUENCE [LARGE SCALE GENOMIC DNA]</scope>
    <source>
        <strain evidence="2 3">KMM 3526</strain>
    </source>
</reference>
<dbReference type="InterPro" id="IPR014922">
    <property type="entry name" value="YdhG-like"/>
</dbReference>
<dbReference type="Pfam" id="PF13376">
    <property type="entry name" value="OmdA"/>
    <property type="match status" value="1"/>
</dbReference>